<gene>
    <name evidence="11" type="ORF">CWE08_04590</name>
</gene>
<evidence type="ECO:0000313" key="11">
    <source>
        <dbReference type="EMBL" id="RUO22459.1"/>
    </source>
</evidence>
<feature type="domain" description="Peptidase M13 N-terminal" evidence="10">
    <location>
        <begin position="59"/>
        <end position="435"/>
    </location>
</feature>
<keyword evidence="7" id="KW-0482">Metalloprotease</keyword>
<dbReference type="GO" id="GO:0046872">
    <property type="term" value="F:metal ion binding"/>
    <property type="evidence" value="ECO:0007669"/>
    <property type="project" value="UniProtKB-KW"/>
</dbReference>
<dbReference type="InterPro" id="IPR042089">
    <property type="entry name" value="Peptidase_M13_dom_2"/>
</dbReference>
<keyword evidence="12" id="KW-1185">Reference proteome</keyword>
<evidence type="ECO:0000256" key="6">
    <source>
        <dbReference type="ARBA" id="ARBA00022833"/>
    </source>
</evidence>
<feature type="chain" id="PRO_5019191135" evidence="8">
    <location>
        <begin position="22"/>
        <end position="691"/>
    </location>
</feature>
<dbReference type="PANTHER" id="PTHR11733">
    <property type="entry name" value="ZINC METALLOPROTEASE FAMILY M13 NEPRILYSIN-RELATED"/>
    <property type="match status" value="1"/>
</dbReference>
<dbReference type="Proteomes" id="UP000288395">
    <property type="component" value="Unassembled WGS sequence"/>
</dbReference>
<proteinExistence type="inferred from homology"/>
<sequence>MRKISSLALTVAMALGLAACSDGTVTEASELEQQNSSYASSSDLHSGIQLNNLDTEARPQDDFFQYVNGQWLERTEIPSDRARWGSFDELRERAEAHVLAIVQEAANGSAAAGSNQQKIDDLYRSYMDKERIEALGLTPLVPDFAKITALASHSELAEYWGAQQRYRAGIPVALYVGQDQMNSEQYITSMSQSGLGLPDRDYYLANDERNQTLREQYRQFIQTMWNEAGWEQAEAAADAILAIETKIAEAHWSRIENRDRVASYNKMTLTELTESAPGFDWQAFIAAADLAINEIVVRQPDYMSAFAAMQSTVALEDWKTYLKFHTLRSSAGMLSENFGSASFDFYGRILQGLEEERSRERRAVSTVESVLGFMVGEEYVARHFQPEAQERMAEMVDNILLAFGEAIDDLDWMTAETKREAHAKLATFTTKIGYPEKWRDYDCITIAADDLVGNMRRSADCEYERMVARLGQPVDSYDWGMTPQTVNAYYRSTMNEIVFPAAILQPPFFDVNADDAVNYGAIGAVIGHEITHGFDDQGRRSDGDGNLRDWWGLQDEEQFRMRAQQVVDQFSAFNPIDDLYLQGALSLGENIADLGGLNVALRGYRNSLAGAEAQVLDGFTGEQRFFMGWGQIWRIKFRDEALRRQVVVGPHSPGKYRVLGPLSNMPEFYQAFDVEPGDKMYRNDDVRVTIW</sequence>
<keyword evidence="3" id="KW-0645">Protease</keyword>
<comment type="caution">
    <text evidence="11">The sequence shown here is derived from an EMBL/GenBank/DDBJ whole genome shotgun (WGS) entry which is preliminary data.</text>
</comment>
<dbReference type="PRINTS" id="PR00786">
    <property type="entry name" value="NEPRILYSIN"/>
</dbReference>
<dbReference type="Pfam" id="PF05649">
    <property type="entry name" value="Peptidase_M13_N"/>
    <property type="match status" value="1"/>
</dbReference>
<dbReference type="OrthoDB" id="9775677at2"/>
<evidence type="ECO:0000256" key="8">
    <source>
        <dbReference type="SAM" id="SignalP"/>
    </source>
</evidence>
<dbReference type="GO" id="GO:0016485">
    <property type="term" value="P:protein processing"/>
    <property type="evidence" value="ECO:0007669"/>
    <property type="project" value="TreeGrafter"/>
</dbReference>
<protein>
    <submittedName>
        <fullName evidence="11">Peptidase M13</fullName>
    </submittedName>
</protein>
<accession>A0A432W0A7</accession>
<evidence type="ECO:0000256" key="7">
    <source>
        <dbReference type="ARBA" id="ARBA00023049"/>
    </source>
</evidence>
<keyword evidence="6" id="KW-0862">Zinc</keyword>
<feature type="signal peptide" evidence="8">
    <location>
        <begin position="1"/>
        <end position="21"/>
    </location>
</feature>
<evidence type="ECO:0000313" key="12">
    <source>
        <dbReference type="Proteomes" id="UP000288395"/>
    </source>
</evidence>
<dbReference type="GO" id="GO:0005886">
    <property type="term" value="C:plasma membrane"/>
    <property type="evidence" value="ECO:0007669"/>
    <property type="project" value="TreeGrafter"/>
</dbReference>
<evidence type="ECO:0000256" key="4">
    <source>
        <dbReference type="ARBA" id="ARBA00022723"/>
    </source>
</evidence>
<dbReference type="PROSITE" id="PS51257">
    <property type="entry name" value="PROKAR_LIPOPROTEIN"/>
    <property type="match status" value="1"/>
</dbReference>
<keyword evidence="5" id="KW-0378">Hydrolase</keyword>
<organism evidence="11 12">
    <name type="scientific">Aliidiomarina iranensis</name>
    <dbReference type="NCBI Taxonomy" id="1434071"/>
    <lineage>
        <taxon>Bacteria</taxon>
        <taxon>Pseudomonadati</taxon>
        <taxon>Pseudomonadota</taxon>
        <taxon>Gammaproteobacteria</taxon>
        <taxon>Alteromonadales</taxon>
        <taxon>Idiomarinaceae</taxon>
        <taxon>Aliidiomarina</taxon>
    </lineage>
</organism>
<comment type="similarity">
    <text evidence="2">Belongs to the peptidase M13 family.</text>
</comment>
<dbReference type="InterPro" id="IPR018497">
    <property type="entry name" value="Peptidase_M13_C"/>
</dbReference>
<evidence type="ECO:0000256" key="1">
    <source>
        <dbReference type="ARBA" id="ARBA00001947"/>
    </source>
</evidence>
<dbReference type="AlphaFoldDB" id="A0A432W0A7"/>
<dbReference type="GO" id="GO:0004222">
    <property type="term" value="F:metalloendopeptidase activity"/>
    <property type="evidence" value="ECO:0007669"/>
    <property type="project" value="InterPro"/>
</dbReference>
<keyword evidence="8" id="KW-0732">Signal</keyword>
<evidence type="ECO:0000259" key="9">
    <source>
        <dbReference type="Pfam" id="PF01431"/>
    </source>
</evidence>
<evidence type="ECO:0000259" key="10">
    <source>
        <dbReference type="Pfam" id="PF05649"/>
    </source>
</evidence>
<dbReference type="PROSITE" id="PS51885">
    <property type="entry name" value="NEPRILYSIN"/>
    <property type="match status" value="1"/>
</dbReference>
<dbReference type="RefSeq" id="WP_126766036.1">
    <property type="nucleotide sequence ID" value="NZ_PIPJ01000002.1"/>
</dbReference>
<evidence type="ECO:0000256" key="2">
    <source>
        <dbReference type="ARBA" id="ARBA00007357"/>
    </source>
</evidence>
<reference evidence="12" key="1">
    <citation type="journal article" date="2018" name="Front. Microbiol.">
        <title>Genome-Based Analysis Reveals the Taxonomy and Diversity of the Family Idiomarinaceae.</title>
        <authorList>
            <person name="Liu Y."/>
            <person name="Lai Q."/>
            <person name="Shao Z."/>
        </authorList>
    </citation>
    <scope>NUCLEOTIDE SEQUENCE [LARGE SCALE GENOMIC DNA]</scope>
    <source>
        <strain evidence="12">GBPy7</strain>
    </source>
</reference>
<dbReference type="InterPro" id="IPR000718">
    <property type="entry name" value="Peptidase_M13"/>
</dbReference>
<dbReference type="EMBL" id="PIPJ01000002">
    <property type="protein sequence ID" value="RUO22459.1"/>
    <property type="molecule type" value="Genomic_DNA"/>
</dbReference>
<dbReference type="Gene3D" id="3.40.390.10">
    <property type="entry name" value="Collagenase (Catalytic Domain)"/>
    <property type="match status" value="1"/>
</dbReference>
<evidence type="ECO:0000256" key="5">
    <source>
        <dbReference type="ARBA" id="ARBA00022801"/>
    </source>
</evidence>
<evidence type="ECO:0000256" key="3">
    <source>
        <dbReference type="ARBA" id="ARBA00022670"/>
    </source>
</evidence>
<feature type="domain" description="Peptidase M13 C-terminal" evidence="9">
    <location>
        <begin position="487"/>
        <end position="687"/>
    </location>
</feature>
<keyword evidence="4" id="KW-0479">Metal-binding</keyword>
<dbReference type="CDD" id="cd08662">
    <property type="entry name" value="M13"/>
    <property type="match status" value="1"/>
</dbReference>
<name>A0A432W0A7_9GAMM</name>
<dbReference type="Gene3D" id="1.10.1380.10">
    <property type="entry name" value="Neutral endopeptidase , domain2"/>
    <property type="match status" value="1"/>
</dbReference>
<dbReference type="InterPro" id="IPR024079">
    <property type="entry name" value="MetalloPept_cat_dom_sf"/>
</dbReference>
<dbReference type="Pfam" id="PF01431">
    <property type="entry name" value="Peptidase_M13"/>
    <property type="match status" value="1"/>
</dbReference>
<comment type="cofactor">
    <cofactor evidence="1">
        <name>Zn(2+)</name>
        <dbReference type="ChEBI" id="CHEBI:29105"/>
    </cofactor>
</comment>
<dbReference type="PANTHER" id="PTHR11733:SF167">
    <property type="entry name" value="FI17812P1-RELATED"/>
    <property type="match status" value="1"/>
</dbReference>
<dbReference type="SUPFAM" id="SSF55486">
    <property type="entry name" value="Metalloproteases ('zincins'), catalytic domain"/>
    <property type="match status" value="1"/>
</dbReference>
<dbReference type="InterPro" id="IPR008753">
    <property type="entry name" value="Peptidase_M13_N"/>
</dbReference>